<evidence type="ECO:0000256" key="8">
    <source>
        <dbReference type="ARBA" id="ARBA00023002"/>
    </source>
</evidence>
<comment type="caution">
    <text evidence="11">The sequence shown here is derived from an EMBL/GenBank/DDBJ whole genome shotgun (WGS) entry which is preliminary data.</text>
</comment>
<dbReference type="PANTHER" id="PTHR30633:SF0">
    <property type="entry name" value="CYTOCHROME C-552"/>
    <property type="match status" value="1"/>
</dbReference>
<evidence type="ECO:0000313" key="12">
    <source>
        <dbReference type="Proteomes" id="UP001499988"/>
    </source>
</evidence>
<evidence type="ECO:0000256" key="5">
    <source>
        <dbReference type="ARBA" id="ARBA00022723"/>
    </source>
</evidence>
<evidence type="ECO:0000256" key="2">
    <source>
        <dbReference type="ARBA" id="ARBA00009288"/>
    </source>
</evidence>
<comment type="catalytic activity">
    <reaction evidence="10">
        <text>6 Fe(III)-[cytochrome c] + NH4(+) + 2 H2O = 6 Fe(II)-[cytochrome c] + nitrite + 8 H(+)</text>
        <dbReference type="Rhea" id="RHEA:13089"/>
        <dbReference type="Rhea" id="RHEA-COMP:10350"/>
        <dbReference type="Rhea" id="RHEA-COMP:14399"/>
        <dbReference type="ChEBI" id="CHEBI:15377"/>
        <dbReference type="ChEBI" id="CHEBI:15378"/>
        <dbReference type="ChEBI" id="CHEBI:16301"/>
        <dbReference type="ChEBI" id="CHEBI:28938"/>
        <dbReference type="ChEBI" id="CHEBI:29033"/>
        <dbReference type="ChEBI" id="CHEBI:29034"/>
        <dbReference type="EC" id="1.7.2.2"/>
    </reaction>
</comment>
<dbReference type="PIRSF" id="PIRSF000243">
    <property type="entry name" value="Cyt_c552"/>
    <property type="match status" value="1"/>
</dbReference>
<evidence type="ECO:0000256" key="3">
    <source>
        <dbReference type="ARBA" id="ARBA00011887"/>
    </source>
</evidence>
<dbReference type="SUPFAM" id="SSF48695">
    <property type="entry name" value="Multiheme cytochromes"/>
    <property type="match status" value="1"/>
</dbReference>
<keyword evidence="9" id="KW-0408">Iron</keyword>
<dbReference type="Pfam" id="PF02335">
    <property type="entry name" value="Cytochrom_C552"/>
    <property type="match status" value="1"/>
</dbReference>
<keyword evidence="5" id="KW-0479">Metal-binding</keyword>
<dbReference type="Proteomes" id="UP001499988">
    <property type="component" value="Unassembled WGS sequence"/>
</dbReference>
<name>A0ABP9F7B9_9GAMM</name>
<dbReference type="EC" id="1.7.2.2" evidence="3"/>
<proteinExistence type="inferred from homology"/>
<evidence type="ECO:0000313" key="11">
    <source>
        <dbReference type="EMBL" id="GAA4896005.1"/>
    </source>
</evidence>
<dbReference type="InterPro" id="IPR036280">
    <property type="entry name" value="Multihaem_cyt_sf"/>
</dbReference>
<evidence type="ECO:0000256" key="6">
    <source>
        <dbReference type="ARBA" id="ARBA00022729"/>
    </source>
</evidence>
<evidence type="ECO:0000256" key="4">
    <source>
        <dbReference type="ARBA" id="ARBA00022617"/>
    </source>
</evidence>
<organism evidence="11 12">
    <name type="scientific">Ferrimonas pelagia</name>
    <dbReference type="NCBI Taxonomy" id="1177826"/>
    <lineage>
        <taxon>Bacteria</taxon>
        <taxon>Pseudomonadati</taxon>
        <taxon>Pseudomonadota</taxon>
        <taxon>Gammaproteobacteria</taxon>
        <taxon>Alteromonadales</taxon>
        <taxon>Ferrimonadaceae</taxon>
        <taxon>Ferrimonas</taxon>
    </lineage>
</organism>
<reference evidence="12" key="1">
    <citation type="journal article" date="2019" name="Int. J. Syst. Evol. Microbiol.">
        <title>The Global Catalogue of Microorganisms (GCM) 10K type strain sequencing project: providing services to taxonomists for standard genome sequencing and annotation.</title>
        <authorList>
            <consortium name="The Broad Institute Genomics Platform"/>
            <consortium name="The Broad Institute Genome Sequencing Center for Infectious Disease"/>
            <person name="Wu L."/>
            <person name="Ma J."/>
        </authorList>
    </citation>
    <scope>NUCLEOTIDE SEQUENCE [LARGE SCALE GENOMIC DNA]</scope>
    <source>
        <strain evidence="12">JCM 18401</strain>
    </source>
</reference>
<accession>A0ABP9F7B9</accession>
<dbReference type="RefSeq" id="WP_345336405.1">
    <property type="nucleotide sequence ID" value="NZ_BAABJZ010000096.1"/>
</dbReference>
<evidence type="ECO:0000256" key="9">
    <source>
        <dbReference type="ARBA" id="ARBA00023004"/>
    </source>
</evidence>
<keyword evidence="6" id="KW-0732">Signal</keyword>
<gene>
    <name evidence="11" type="primary">nrfA_4</name>
    <name evidence="11" type="ORF">GCM10023333_31490</name>
</gene>
<dbReference type="InterPro" id="IPR003321">
    <property type="entry name" value="Cyt_c552"/>
</dbReference>
<protein>
    <recommendedName>
        <fullName evidence="3">nitrite reductase (cytochrome; ammonia-forming)</fullName>
        <ecNumber evidence="3">1.7.2.2</ecNumber>
    </recommendedName>
</protein>
<evidence type="ECO:0000256" key="10">
    <source>
        <dbReference type="ARBA" id="ARBA00049131"/>
    </source>
</evidence>
<comment type="subcellular location">
    <subcellularLocation>
        <location evidence="1">Cell envelope</location>
    </subcellularLocation>
</comment>
<sequence length="459" mass="51130">MLNGAYFSCGSLITLLILSGCYEPQPFVDNASQAESYPQQFQDWQATGLNSQRDDLLAQRPALVILWAGSAYAKEFHSPRGHRFAPADVSHTLRTAQPRSSTPEPDAAALSASCWTCKSPDSARMIEQQGQSTFSASSFYAVGPQIENSIGCSDCHDPQTQALRLARPQARDAMAYAQQTYSQQSRAMQAAQTCGQCHVTYYFQRDNHNKVVFPWMFGSTAAKILKYYDERRFVEWIHPISHAPMLKARHPEYETWSRSQHADVGVTCIDCHMPMKTTASGEKVHEHRILAEETELAEACAQCHREPQAVWRVIQLAKQELEQARDEVESLLVYAHYEAGAAREAGATFEELAPVLVAIRHSQWYWDFAVASHGVYAHNPQEARQLLNEATQIVLGARAELASLLSARGVSAVPYPDLSSKAAAQAAIDLDVPKLIQSKKDYLLNEVDSNWPAVNRLGY</sequence>
<keyword evidence="12" id="KW-1185">Reference proteome</keyword>
<dbReference type="EMBL" id="BAABJZ010000096">
    <property type="protein sequence ID" value="GAA4896005.1"/>
    <property type="molecule type" value="Genomic_DNA"/>
</dbReference>
<dbReference type="Gene3D" id="1.20.140.10">
    <property type="entry name" value="Butyryl-CoA Dehydrogenase, subunit A, domain 3"/>
    <property type="match status" value="1"/>
</dbReference>
<dbReference type="Gene3D" id="1.10.1130.10">
    <property type="entry name" value="Flavocytochrome C3, Chain A"/>
    <property type="match status" value="1"/>
</dbReference>
<dbReference type="PANTHER" id="PTHR30633">
    <property type="entry name" value="CYTOCHROME C-552 RESPIRATORY NITRITE REDUCTASE"/>
    <property type="match status" value="1"/>
</dbReference>
<evidence type="ECO:0000256" key="7">
    <source>
        <dbReference type="ARBA" id="ARBA00022837"/>
    </source>
</evidence>
<keyword evidence="8" id="KW-0560">Oxidoreductase</keyword>
<evidence type="ECO:0000256" key="1">
    <source>
        <dbReference type="ARBA" id="ARBA00004196"/>
    </source>
</evidence>
<keyword evidence="4" id="KW-0349">Heme</keyword>
<comment type="similarity">
    <text evidence="2">Belongs to the cytochrome c-552 family.</text>
</comment>
<keyword evidence="7" id="KW-0106">Calcium</keyword>
<dbReference type="CDD" id="cd00548">
    <property type="entry name" value="NrfA-like"/>
    <property type="match status" value="1"/>
</dbReference>